<protein>
    <submittedName>
        <fullName evidence="2">Uncharacterized protein</fullName>
    </submittedName>
</protein>
<keyword evidence="3" id="KW-1185">Reference proteome</keyword>
<accession>A0AAQ3JZA3</accession>
<reference evidence="2 3" key="1">
    <citation type="submission" date="2023-10" db="EMBL/GenBank/DDBJ databases">
        <title>Chromosome-scale genome assembly provides insights into flower coloration mechanisms of Canna indica.</title>
        <authorList>
            <person name="Li C."/>
        </authorList>
    </citation>
    <scope>NUCLEOTIDE SEQUENCE [LARGE SCALE GENOMIC DNA]</scope>
    <source>
        <tissue evidence="2">Flower</tissue>
    </source>
</reference>
<feature type="region of interest" description="Disordered" evidence="1">
    <location>
        <begin position="136"/>
        <end position="165"/>
    </location>
</feature>
<dbReference type="AlphaFoldDB" id="A0AAQ3JZA3"/>
<sequence length="165" mass="18915">MLITSLSYRVRYIVEKMPLELGCPRKPQQFIYPVLFYGYLVVLFTGWGRVEERDLKGGYFCSFKLVTMEYLQVTNGYKRERVEDQPHGSLVIESVNVSTSSDAEKYSFKTSLHEQAIEFDAMNREANQAHGNLVVEPHHVPTPSHAEKEISKSSTHEKKSINDAL</sequence>
<feature type="compositionally biased region" description="Basic and acidic residues" evidence="1">
    <location>
        <begin position="145"/>
        <end position="165"/>
    </location>
</feature>
<proteinExistence type="predicted"/>
<evidence type="ECO:0000256" key="1">
    <source>
        <dbReference type="SAM" id="MobiDB-lite"/>
    </source>
</evidence>
<dbReference type="Proteomes" id="UP001327560">
    <property type="component" value="Chromosome 2"/>
</dbReference>
<name>A0AAQ3JZA3_9LILI</name>
<gene>
    <name evidence="2" type="ORF">Cni_G06390</name>
</gene>
<organism evidence="2 3">
    <name type="scientific">Canna indica</name>
    <name type="common">Indian-shot</name>
    <dbReference type="NCBI Taxonomy" id="4628"/>
    <lineage>
        <taxon>Eukaryota</taxon>
        <taxon>Viridiplantae</taxon>
        <taxon>Streptophyta</taxon>
        <taxon>Embryophyta</taxon>
        <taxon>Tracheophyta</taxon>
        <taxon>Spermatophyta</taxon>
        <taxon>Magnoliopsida</taxon>
        <taxon>Liliopsida</taxon>
        <taxon>Zingiberales</taxon>
        <taxon>Cannaceae</taxon>
        <taxon>Canna</taxon>
    </lineage>
</organism>
<evidence type="ECO:0000313" key="3">
    <source>
        <dbReference type="Proteomes" id="UP001327560"/>
    </source>
</evidence>
<evidence type="ECO:0000313" key="2">
    <source>
        <dbReference type="EMBL" id="WOK97682.1"/>
    </source>
</evidence>
<dbReference type="EMBL" id="CP136891">
    <property type="protein sequence ID" value="WOK97682.1"/>
    <property type="molecule type" value="Genomic_DNA"/>
</dbReference>